<evidence type="ECO:0000313" key="2">
    <source>
        <dbReference type="EMBL" id="GER54355.1"/>
    </source>
</evidence>
<evidence type="ECO:0000313" key="3">
    <source>
        <dbReference type="Proteomes" id="UP000325081"/>
    </source>
</evidence>
<feature type="region of interest" description="Disordered" evidence="1">
    <location>
        <begin position="103"/>
        <end position="122"/>
    </location>
</feature>
<dbReference type="EMBL" id="BKCP01011070">
    <property type="protein sequence ID" value="GER54355.1"/>
    <property type="molecule type" value="Genomic_DNA"/>
</dbReference>
<feature type="non-terminal residue" evidence="2">
    <location>
        <position position="210"/>
    </location>
</feature>
<feature type="region of interest" description="Disordered" evidence="1">
    <location>
        <begin position="1"/>
        <end position="93"/>
    </location>
</feature>
<feature type="compositionally biased region" description="Basic residues" evidence="1">
    <location>
        <begin position="71"/>
        <end position="80"/>
    </location>
</feature>
<gene>
    <name evidence="2" type="ORF">STAS_31932</name>
</gene>
<comment type="caution">
    <text evidence="2">The sequence shown here is derived from an EMBL/GenBank/DDBJ whole genome shotgun (WGS) entry which is preliminary data.</text>
</comment>
<feature type="compositionally biased region" description="Polar residues" evidence="1">
    <location>
        <begin position="81"/>
        <end position="92"/>
    </location>
</feature>
<feature type="compositionally biased region" description="Basic residues" evidence="1">
    <location>
        <begin position="1"/>
        <end position="13"/>
    </location>
</feature>
<sequence>MTNTKQLKHHSRLNHTAALPSNNKNIREKRNNNIQPSTCPTKNTHHSHKLPIKVQTSNTPNYLFTLGNTHTHNKRRKNQKSHPSTGSLSNRKMQLGDRLLQKNYSHKTGPGPRHYNPNRPKQLLHPPYEKAVSAYHYYYFCWCFRNYSSGWFASCCPCSCRLVRICRCSSACTFPTFCYCYVGTCETEVGIGSYTSGAHVTDRFLGDVPS</sequence>
<keyword evidence="3" id="KW-1185">Reference proteome</keyword>
<reference evidence="3" key="1">
    <citation type="journal article" date="2019" name="Curr. Biol.">
        <title>Genome Sequence of Striga asiatica Provides Insight into the Evolution of Plant Parasitism.</title>
        <authorList>
            <person name="Yoshida S."/>
            <person name="Kim S."/>
            <person name="Wafula E.K."/>
            <person name="Tanskanen J."/>
            <person name="Kim Y.M."/>
            <person name="Honaas L."/>
            <person name="Yang Z."/>
            <person name="Spallek T."/>
            <person name="Conn C.E."/>
            <person name="Ichihashi Y."/>
            <person name="Cheong K."/>
            <person name="Cui S."/>
            <person name="Der J.P."/>
            <person name="Gundlach H."/>
            <person name="Jiao Y."/>
            <person name="Hori C."/>
            <person name="Ishida J.K."/>
            <person name="Kasahara H."/>
            <person name="Kiba T."/>
            <person name="Kim M.S."/>
            <person name="Koo N."/>
            <person name="Laohavisit A."/>
            <person name="Lee Y.H."/>
            <person name="Lumba S."/>
            <person name="McCourt P."/>
            <person name="Mortimer J.C."/>
            <person name="Mutuku J.M."/>
            <person name="Nomura T."/>
            <person name="Sasaki-Sekimoto Y."/>
            <person name="Seto Y."/>
            <person name="Wang Y."/>
            <person name="Wakatake T."/>
            <person name="Sakakibara H."/>
            <person name="Demura T."/>
            <person name="Yamaguchi S."/>
            <person name="Yoneyama K."/>
            <person name="Manabe R.I."/>
            <person name="Nelson D.C."/>
            <person name="Schulman A.H."/>
            <person name="Timko M.P."/>
            <person name="dePamphilis C.W."/>
            <person name="Choi D."/>
            <person name="Shirasu K."/>
        </authorList>
    </citation>
    <scope>NUCLEOTIDE SEQUENCE [LARGE SCALE GENOMIC DNA]</scope>
    <source>
        <strain evidence="3">cv. UVA1</strain>
    </source>
</reference>
<accession>A0A5A7R9F1</accession>
<name>A0A5A7R9F1_STRAF</name>
<feature type="compositionally biased region" description="Polar residues" evidence="1">
    <location>
        <begin position="54"/>
        <end position="70"/>
    </location>
</feature>
<protein>
    <submittedName>
        <fullName evidence="2">Rho GTPase activation protein (RhoGAP) with PHdomain</fullName>
    </submittedName>
</protein>
<dbReference type="Proteomes" id="UP000325081">
    <property type="component" value="Unassembled WGS sequence"/>
</dbReference>
<evidence type="ECO:0000256" key="1">
    <source>
        <dbReference type="SAM" id="MobiDB-lite"/>
    </source>
</evidence>
<organism evidence="2 3">
    <name type="scientific">Striga asiatica</name>
    <name type="common">Asiatic witchweed</name>
    <name type="synonym">Buchnera asiatica</name>
    <dbReference type="NCBI Taxonomy" id="4170"/>
    <lineage>
        <taxon>Eukaryota</taxon>
        <taxon>Viridiplantae</taxon>
        <taxon>Streptophyta</taxon>
        <taxon>Embryophyta</taxon>
        <taxon>Tracheophyta</taxon>
        <taxon>Spermatophyta</taxon>
        <taxon>Magnoliopsida</taxon>
        <taxon>eudicotyledons</taxon>
        <taxon>Gunneridae</taxon>
        <taxon>Pentapetalae</taxon>
        <taxon>asterids</taxon>
        <taxon>lamiids</taxon>
        <taxon>Lamiales</taxon>
        <taxon>Orobanchaceae</taxon>
        <taxon>Buchnereae</taxon>
        <taxon>Striga</taxon>
    </lineage>
</organism>
<dbReference type="AlphaFoldDB" id="A0A5A7R9F1"/>
<proteinExistence type="predicted"/>